<dbReference type="PIRSF" id="PIRSF029826">
    <property type="entry name" value="UCP029826_pph"/>
    <property type="match status" value="1"/>
</dbReference>
<gene>
    <name evidence="1" type="ORF">AVW11_04140</name>
</gene>
<dbReference type="PANTHER" id="PTHR46523">
    <property type="entry name" value="DCTP PYROPHOSPHATASE 1"/>
    <property type="match status" value="1"/>
</dbReference>
<dbReference type="Pfam" id="PF12643">
    <property type="entry name" value="MazG-like"/>
    <property type="match status" value="1"/>
</dbReference>
<dbReference type="EMBL" id="MQUR01000005">
    <property type="protein sequence ID" value="OLZ72590.1"/>
    <property type="molecule type" value="Genomic_DNA"/>
</dbReference>
<dbReference type="PANTHER" id="PTHR46523:SF1">
    <property type="entry name" value="DCTP PYROPHOSPHATASE 1"/>
    <property type="match status" value="1"/>
</dbReference>
<organism evidence="1 2">
    <name type="scientific">Streptomyces amritsarensis</name>
    <dbReference type="NCBI Taxonomy" id="681158"/>
    <lineage>
        <taxon>Bacteria</taxon>
        <taxon>Bacillati</taxon>
        <taxon>Actinomycetota</taxon>
        <taxon>Actinomycetes</taxon>
        <taxon>Kitasatosporales</taxon>
        <taxon>Streptomycetaceae</taxon>
        <taxon>Streptomyces</taxon>
    </lineage>
</organism>
<evidence type="ECO:0000313" key="1">
    <source>
        <dbReference type="EMBL" id="OLZ72590.1"/>
    </source>
</evidence>
<dbReference type="Proteomes" id="UP000187151">
    <property type="component" value="Unassembled WGS sequence"/>
</dbReference>
<name>A0ABX3GB78_9ACTN</name>
<accession>A0ABX3GB78</accession>
<protein>
    <submittedName>
        <fullName evidence="1">Nucleotide pyrophosphohydrolase</fullName>
    </submittedName>
</protein>
<proteinExistence type="predicted"/>
<reference evidence="1 2" key="1">
    <citation type="submission" date="2016-01" db="EMBL/GenBank/DDBJ databases">
        <title>Streptomyces amritsarensis strain MTCC 11845 genome sequencing and assembly.</title>
        <authorList>
            <person name="Sharma D."/>
            <person name="Nair G.R."/>
            <person name="Kaur G."/>
            <person name="Manhas R.K."/>
            <person name="Mayilraj S."/>
        </authorList>
    </citation>
    <scope>NUCLEOTIDE SEQUENCE [LARGE SCALE GENOMIC DNA]</scope>
    <source>
        <strain evidence="1 2">MTCC 11845</strain>
    </source>
</reference>
<comment type="caution">
    <text evidence="1">The sequence shown here is derived from an EMBL/GenBank/DDBJ whole genome shotgun (WGS) entry which is preliminary data.</text>
</comment>
<dbReference type="RefSeq" id="WP_076043262.1">
    <property type="nucleotide sequence ID" value="NZ_MQUR01000005.1"/>
</dbReference>
<dbReference type="Gene3D" id="1.10.287.1080">
    <property type="entry name" value="MazG-like"/>
    <property type="match status" value="1"/>
</dbReference>
<dbReference type="InterPro" id="IPR052555">
    <property type="entry name" value="dCTP_Pyrophosphatase"/>
</dbReference>
<keyword evidence="2" id="KW-1185">Reference proteome</keyword>
<sequence length="118" mass="13400">MTIRSLQQDLADFAAEREWERFHTAKNLAMALAGETGELLEIFQWLTPEESATVMSDPPKANRVREEMADVFAYLLRMADVLEIDLEQALLEKIAINGRKYPADRARGRADKYTQLGG</sequence>
<dbReference type="SUPFAM" id="SSF101386">
    <property type="entry name" value="all-alpha NTP pyrophosphatases"/>
    <property type="match status" value="1"/>
</dbReference>
<dbReference type="CDD" id="cd11537">
    <property type="entry name" value="NTP-PPase_RS21-C6_like"/>
    <property type="match status" value="1"/>
</dbReference>
<evidence type="ECO:0000313" key="2">
    <source>
        <dbReference type="Proteomes" id="UP000187151"/>
    </source>
</evidence>
<dbReference type="InterPro" id="IPR025984">
    <property type="entry name" value="DCTPP"/>
</dbReference>